<organism evidence="3 4">
    <name type="scientific">Glossina austeni</name>
    <name type="common">Savannah tsetse fly</name>
    <dbReference type="NCBI Taxonomy" id="7395"/>
    <lineage>
        <taxon>Eukaryota</taxon>
        <taxon>Metazoa</taxon>
        <taxon>Ecdysozoa</taxon>
        <taxon>Arthropoda</taxon>
        <taxon>Hexapoda</taxon>
        <taxon>Insecta</taxon>
        <taxon>Pterygota</taxon>
        <taxon>Neoptera</taxon>
        <taxon>Endopterygota</taxon>
        <taxon>Diptera</taxon>
        <taxon>Brachycera</taxon>
        <taxon>Muscomorpha</taxon>
        <taxon>Hippoboscoidea</taxon>
        <taxon>Glossinidae</taxon>
        <taxon>Glossina</taxon>
    </lineage>
</organism>
<dbReference type="Proteomes" id="UP000078200">
    <property type="component" value="Unassembled WGS sequence"/>
</dbReference>
<dbReference type="AlphaFoldDB" id="A0A1A9VR95"/>
<evidence type="ECO:0000313" key="4">
    <source>
        <dbReference type="Proteomes" id="UP000078200"/>
    </source>
</evidence>
<evidence type="ECO:0000256" key="1">
    <source>
        <dbReference type="SAM" id="MobiDB-lite"/>
    </source>
</evidence>
<protein>
    <submittedName>
        <fullName evidence="3">Uncharacterized protein</fullName>
    </submittedName>
</protein>
<keyword evidence="4" id="KW-1185">Reference proteome</keyword>
<proteinExistence type="predicted"/>
<feature type="compositionally biased region" description="Basic and acidic residues" evidence="1">
    <location>
        <begin position="22"/>
        <end position="35"/>
    </location>
</feature>
<accession>A0A1A9VR95</accession>
<name>A0A1A9VR95_GLOAU</name>
<reference evidence="3" key="1">
    <citation type="submission" date="2020-05" db="UniProtKB">
        <authorList>
            <consortium name="EnsemblMetazoa"/>
        </authorList>
    </citation>
    <scope>IDENTIFICATION</scope>
    <source>
        <strain evidence="3">TTRI</strain>
    </source>
</reference>
<keyword evidence="2" id="KW-0732">Signal</keyword>
<feature type="chain" id="PRO_5008399583" evidence="2">
    <location>
        <begin position="20"/>
        <end position="90"/>
    </location>
</feature>
<evidence type="ECO:0000256" key="2">
    <source>
        <dbReference type="SAM" id="SignalP"/>
    </source>
</evidence>
<feature type="region of interest" description="Disordered" evidence="1">
    <location>
        <begin position="22"/>
        <end position="90"/>
    </location>
</feature>
<dbReference type="EnsemblMetazoa" id="GAUT045001-RA">
    <property type="protein sequence ID" value="GAUT045001-PA"/>
    <property type="gene ID" value="GAUT045001"/>
</dbReference>
<feature type="compositionally biased region" description="Acidic residues" evidence="1">
    <location>
        <begin position="44"/>
        <end position="59"/>
    </location>
</feature>
<evidence type="ECO:0000313" key="3">
    <source>
        <dbReference type="EnsemblMetazoa" id="GAUT045001-PA"/>
    </source>
</evidence>
<sequence>MKFQVIFFCLFAILVVSQAHPHGCEHTNEEQKESPNSDLNCPMGEEELFDDDVSNDETSSDAAYYYDSEDTPSGDSMNNETLSEEDRPCS</sequence>
<dbReference type="VEuPathDB" id="VectorBase:GAUT045001"/>
<feature type="signal peptide" evidence="2">
    <location>
        <begin position="1"/>
        <end position="19"/>
    </location>
</feature>